<evidence type="ECO:0008006" key="6">
    <source>
        <dbReference type="Google" id="ProtNLM"/>
    </source>
</evidence>
<dbReference type="Proteomes" id="UP000777438">
    <property type="component" value="Unassembled WGS sequence"/>
</dbReference>
<feature type="chain" id="PRO_5040413752" description="Acetylesterase" evidence="3">
    <location>
        <begin position="21"/>
        <end position="314"/>
    </location>
</feature>
<evidence type="ECO:0000256" key="2">
    <source>
        <dbReference type="SAM" id="MobiDB-lite"/>
    </source>
</evidence>
<dbReference type="OrthoDB" id="1600564at2759"/>
<organism evidence="4 5">
    <name type="scientific">Thelonectria olida</name>
    <dbReference type="NCBI Taxonomy" id="1576542"/>
    <lineage>
        <taxon>Eukaryota</taxon>
        <taxon>Fungi</taxon>
        <taxon>Dikarya</taxon>
        <taxon>Ascomycota</taxon>
        <taxon>Pezizomycotina</taxon>
        <taxon>Sordariomycetes</taxon>
        <taxon>Hypocreomycetidae</taxon>
        <taxon>Hypocreales</taxon>
        <taxon>Nectriaceae</taxon>
        <taxon>Thelonectria</taxon>
    </lineage>
</organism>
<dbReference type="InterPro" id="IPR001087">
    <property type="entry name" value="GDSL"/>
</dbReference>
<keyword evidence="5" id="KW-1185">Reference proteome</keyword>
<gene>
    <name evidence="4" type="ORF">B0T10DRAFT_607976</name>
</gene>
<reference evidence="4 5" key="1">
    <citation type="journal article" date="2021" name="Nat. Commun.">
        <title>Genetic determinants of endophytism in the Arabidopsis root mycobiome.</title>
        <authorList>
            <person name="Mesny F."/>
            <person name="Miyauchi S."/>
            <person name="Thiergart T."/>
            <person name="Pickel B."/>
            <person name="Atanasova L."/>
            <person name="Karlsson M."/>
            <person name="Huettel B."/>
            <person name="Barry K.W."/>
            <person name="Haridas S."/>
            <person name="Chen C."/>
            <person name="Bauer D."/>
            <person name="Andreopoulos W."/>
            <person name="Pangilinan J."/>
            <person name="LaButti K."/>
            <person name="Riley R."/>
            <person name="Lipzen A."/>
            <person name="Clum A."/>
            <person name="Drula E."/>
            <person name="Henrissat B."/>
            <person name="Kohler A."/>
            <person name="Grigoriev I.V."/>
            <person name="Martin F.M."/>
            <person name="Hacquard S."/>
        </authorList>
    </citation>
    <scope>NUCLEOTIDE SEQUENCE [LARGE SCALE GENOMIC DNA]</scope>
    <source>
        <strain evidence="4 5">MPI-CAGE-CH-0241</strain>
    </source>
</reference>
<dbReference type="EMBL" id="JAGPYM010000016">
    <property type="protein sequence ID" value="KAH6886278.1"/>
    <property type="molecule type" value="Genomic_DNA"/>
</dbReference>
<dbReference type="PANTHER" id="PTHR45648:SF22">
    <property type="entry name" value="GDSL LIPASE_ACYLHYDROLASE FAMILY PROTEIN (AFU_ORTHOLOGUE AFUA_4G14700)"/>
    <property type="match status" value="1"/>
</dbReference>
<dbReference type="PANTHER" id="PTHR45648">
    <property type="entry name" value="GDSL LIPASE/ACYLHYDROLASE FAMILY PROTEIN (AFU_ORTHOLOGUE AFUA_4G14700)"/>
    <property type="match status" value="1"/>
</dbReference>
<sequence length="314" mass="34912">MRSPFFAMACLLAGAVTVDGASKLPRNYLITFGDSYSKTGFQPHLDQPSPQNPLGNPELPGRTSAGGRNWIGWMVTEFNSSFAASNSSVTLSYNFAGSGSTVDKHLVRARKEDFEDQVNAFNKHYGGEERHWTAENAVVGVWFGVNDIRRSFSNIKAGDLITSVLVSYFEKLEMLYIIGLRKFVLLSVPPLSMIPDMQNLHDRGISELNSAVEIWNGLLREKLQAFKKAHKDVAGQIVDTSSTFWAGLRDPQAFGAHDTVCKSHDGLSCLWWDGGHPATKIERLVAAEVSKTLSMDEFRCYGNLCEEEHDELRM</sequence>
<evidence type="ECO:0000256" key="3">
    <source>
        <dbReference type="SAM" id="SignalP"/>
    </source>
</evidence>
<evidence type="ECO:0000313" key="4">
    <source>
        <dbReference type="EMBL" id="KAH6886278.1"/>
    </source>
</evidence>
<feature type="signal peptide" evidence="3">
    <location>
        <begin position="1"/>
        <end position="20"/>
    </location>
</feature>
<dbReference type="Gene3D" id="3.40.50.1110">
    <property type="entry name" value="SGNH hydrolase"/>
    <property type="match status" value="1"/>
</dbReference>
<evidence type="ECO:0000313" key="5">
    <source>
        <dbReference type="Proteomes" id="UP000777438"/>
    </source>
</evidence>
<feature type="region of interest" description="Disordered" evidence="2">
    <location>
        <begin position="41"/>
        <end position="61"/>
    </location>
</feature>
<protein>
    <recommendedName>
        <fullName evidence="6">Acetylesterase</fullName>
    </recommendedName>
</protein>
<dbReference type="AlphaFoldDB" id="A0A9P8W0C4"/>
<keyword evidence="3" id="KW-0732">Signal</keyword>
<dbReference type="InterPro" id="IPR036514">
    <property type="entry name" value="SGNH_hydro_sf"/>
</dbReference>
<comment type="caution">
    <text evidence="4">The sequence shown here is derived from an EMBL/GenBank/DDBJ whole genome shotgun (WGS) entry which is preliminary data.</text>
</comment>
<proteinExistence type="predicted"/>
<accession>A0A9P8W0C4</accession>
<dbReference type="SUPFAM" id="SSF52266">
    <property type="entry name" value="SGNH hydrolase"/>
    <property type="match status" value="1"/>
</dbReference>
<name>A0A9P8W0C4_9HYPO</name>
<dbReference type="GO" id="GO:0016788">
    <property type="term" value="F:hydrolase activity, acting on ester bonds"/>
    <property type="evidence" value="ECO:0007669"/>
    <property type="project" value="InterPro"/>
</dbReference>
<evidence type="ECO:0000256" key="1">
    <source>
        <dbReference type="ARBA" id="ARBA00022801"/>
    </source>
</evidence>
<keyword evidence="1" id="KW-0378">Hydrolase</keyword>
<dbReference type="CDD" id="cd01846">
    <property type="entry name" value="fatty_acyltransferase_like"/>
    <property type="match status" value="1"/>
</dbReference>
<dbReference type="InterPro" id="IPR051058">
    <property type="entry name" value="GDSL_Est/Lipase"/>
</dbReference>
<dbReference type="Pfam" id="PF00657">
    <property type="entry name" value="Lipase_GDSL"/>
    <property type="match status" value="1"/>
</dbReference>